<feature type="region of interest" description="Disordered" evidence="6">
    <location>
        <begin position="653"/>
        <end position="672"/>
    </location>
</feature>
<dbReference type="InterPro" id="IPR011009">
    <property type="entry name" value="Kinase-like_dom_sf"/>
</dbReference>
<evidence type="ECO:0000256" key="5">
    <source>
        <dbReference type="PROSITE-ProRule" id="PRU10141"/>
    </source>
</evidence>
<comment type="caution">
    <text evidence="8">The sequence shown here is derived from an EMBL/GenBank/DDBJ whole genome shotgun (WGS) entry which is preliminary data.</text>
</comment>
<dbReference type="PANTHER" id="PTHR43289">
    <property type="entry name" value="MITOGEN-ACTIVATED PROTEIN KINASE KINASE KINASE 20-RELATED"/>
    <property type="match status" value="1"/>
</dbReference>
<dbReference type="InterPro" id="IPR002372">
    <property type="entry name" value="PQQ_rpt_dom"/>
</dbReference>
<evidence type="ECO:0000256" key="4">
    <source>
        <dbReference type="ARBA" id="ARBA00022840"/>
    </source>
</evidence>
<keyword evidence="1" id="KW-0808">Transferase</keyword>
<evidence type="ECO:0000256" key="3">
    <source>
        <dbReference type="ARBA" id="ARBA00022777"/>
    </source>
</evidence>
<keyword evidence="8" id="KW-0723">Serine/threonine-protein kinase</keyword>
<evidence type="ECO:0000313" key="8">
    <source>
        <dbReference type="EMBL" id="GGO89610.1"/>
    </source>
</evidence>
<dbReference type="Proteomes" id="UP000641932">
    <property type="component" value="Unassembled WGS sequence"/>
</dbReference>
<gene>
    <name evidence="8" type="ORF">GCM10012280_33230</name>
</gene>
<dbReference type="SUPFAM" id="SSF50998">
    <property type="entry name" value="Quinoprotein alcohol dehydrogenase-like"/>
    <property type="match status" value="1"/>
</dbReference>
<dbReference type="Gene3D" id="3.30.200.20">
    <property type="entry name" value="Phosphorylase Kinase, domain 1"/>
    <property type="match status" value="1"/>
</dbReference>
<evidence type="ECO:0000259" key="7">
    <source>
        <dbReference type="PROSITE" id="PS50011"/>
    </source>
</evidence>
<dbReference type="PROSITE" id="PS00108">
    <property type="entry name" value="PROTEIN_KINASE_ST"/>
    <property type="match status" value="1"/>
</dbReference>
<dbReference type="GO" id="GO:0005524">
    <property type="term" value="F:ATP binding"/>
    <property type="evidence" value="ECO:0007669"/>
    <property type="project" value="UniProtKB-UniRule"/>
</dbReference>
<dbReference type="PANTHER" id="PTHR43289:SF34">
    <property type="entry name" value="SERINE_THREONINE-PROTEIN KINASE YBDM-RELATED"/>
    <property type="match status" value="1"/>
</dbReference>
<dbReference type="Gene3D" id="2.40.10.480">
    <property type="match status" value="2"/>
</dbReference>
<evidence type="ECO:0000256" key="2">
    <source>
        <dbReference type="ARBA" id="ARBA00022741"/>
    </source>
</evidence>
<keyword evidence="9" id="KW-1185">Reference proteome</keyword>
<keyword evidence="2 5" id="KW-0547">Nucleotide-binding</keyword>
<dbReference type="Gene3D" id="2.130.10.10">
    <property type="entry name" value="YVTN repeat-like/Quinoprotein amine dehydrogenase"/>
    <property type="match status" value="1"/>
</dbReference>
<dbReference type="InterPro" id="IPR008271">
    <property type="entry name" value="Ser/Thr_kinase_AS"/>
</dbReference>
<proteinExistence type="predicted"/>
<dbReference type="InterPro" id="IPR015943">
    <property type="entry name" value="WD40/YVTN_repeat-like_dom_sf"/>
</dbReference>
<protein>
    <submittedName>
        <fullName evidence="8">Serine/threonine protein kinase</fullName>
    </submittedName>
</protein>
<reference evidence="8" key="1">
    <citation type="journal article" date="2014" name="Int. J. Syst. Evol. Microbiol.">
        <title>Complete genome sequence of Corynebacterium casei LMG S-19264T (=DSM 44701T), isolated from a smear-ripened cheese.</title>
        <authorList>
            <consortium name="US DOE Joint Genome Institute (JGI-PGF)"/>
            <person name="Walter F."/>
            <person name="Albersmeier A."/>
            <person name="Kalinowski J."/>
            <person name="Ruckert C."/>
        </authorList>
    </citation>
    <scope>NUCLEOTIDE SEQUENCE</scope>
    <source>
        <strain evidence="8">CGMCC 4.7201</strain>
    </source>
</reference>
<evidence type="ECO:0000313" key="9">
    <source>
        <dbReference type="Proteomes" id="UP000641932"/>
    </source>
</evidence>
<dbReference type="Gene3D" id="1.10.510.10">
    <property type="entry name" value="Transferase(Phosphotransferase) domain 1"/>
    <property type="match status" value="1"/>
</dbReference>
<dbReference type="SMART" id="SM00220">
    <property type="entry name" value="S_TKc"/>
    <property type="match status" value="1"/>
</dbReference>
<dbReference type="InterPro" id="IPR011047">
    <property type="entry name" value="Quinoprotein_ADH-like_sf"/>
</dbReference>
<sequence length="701" mass="74805">MGEAADGIPRDAGGADSVSVGHYILESRLGSGGMGVVHLAHSASGRRVAVKVVHEQLAADPEFRARFQQEVAAARRVSGAFTAPVVDADADAERPWMATLYVPGPTLAEKVKRDGPFSTAELRQLAAGLAEALRDIHRAGVVHRDLKPSNVLLAEDGPKVIDFGISRAADSDLRTETGKVIGTPPFMAPEQFRSPRDVGPAADVFALGCLLVHAAIGRGPFDADSPYLVAYQVVHDEPDLSEVPAELRPLVARCLAKDPAQRPQPDELMAALRGGHGDSAPYTEPDPAPKQQDTEPHGPRWRRHRARWALVGSAAAVLLAAGAFVTSQELGSRATEAHDARGRAAKDWENGIAVAAASESKMVRAAKCAATATALYCADYGVAAARIDAATGKVQWIRKGPAVRKMEEDWVDAPRLSGGLVQVVRDGTLRALDPRSGRPVWSKDVSMFDGCCTFAGDTVLMTTEDGTVTALDGRTGRQRWTHLFDGHPLPVLGYFGGTLYVTTTSDDGTTTRVTAVRADKGDALWSQRFRGSVLPVGADGDALYLTESDRQLATDTVAVVRYEPGRRRTTRSPLPYSVGGGSVTVRGRMVYLLSANGSLMAVDTRETDQHTTSPWEVQTSVSNPSPATVSGHWLYLSAPDGRLLKVDLRKGELTAQTEPRNDPAGRGMLADQPAPMAVGDRVYGYTPRGTIFSVDAGRLGR</sequence>
<keyword evidence="3 8" id="KW-0418">Kinase</keyword>
<dbReference type="Pfam" id="PF13360">
    <property type="entry name" value="PQQ_2"/>
    <property type="match status" value="1"/>
</dbReference>
<dbReference type="InterPro" id="IPR000719">
    <property type="entry name" value="Prot_kinase_dom"/>
</dbReference>
<organism evidence="8 9">
    <name type="scientific">Wenjunlia tyrosinilytica</name>
    <dbReference type="NCBI Taxonomy" id="1544741"/>
    <lineage>
        <taxon>Bacteria</taxon>
        <taxon>Bacillati</taxon>
        <taxon>Actinomycetota</taxon>
        <taxon>Actinomycetes</taxon>
        <taxon>Kitasatosporales</taxon>
        <taxon>Streptomycetaceae</taxon>
        <taxon>Wenjunlia</taxon>
    </lineage>
</organism>
<dbReference type="CDD" id="cd14014">
    <property type="entry name" value="STKc_PknB_like"/>
    <property type="match status" value="1"/>
</dbReference>
<dbReference type="EMBL" id="BMMS01000013">
    <property type="protein sequence ID" value="GGO89610.1"/>
    <property type="molecule type" value="Genomic_DNA"/>
</dbReference>
<dbReference type="GO" id="GO:0004674">
    <property type="term" value="F:protein serine/threonine kinase activity"/>
    <property type="evidence" value="ECO:0007669"/>
    <property type="project" value="UniProtKB-KW"/>
</dbReference>
<feature type="binding site" evidence="5">
    <location>
        <position position="51"/>
    </location>
    <ligand>
        <name>ATP</name>
        <dbReference type="ChEBI" id="CHEBI:30616"/>
    </ligand>
</feature>
<dbReference type="Pfam" id="PF00069">
    <property type="entry name" value="Pkinase"/>
    <property type="match status" value="1"/>
</dbReference>
<keyword evidence="4 5" id="KW-0067">ATP-binding</keyword>
<feature type="domain" description="Protein kinase" evidence="7">
    <location>
        <begin position="23"/>
        <end position="283"/>
    </location>
</feature>
<dbReference type="AlphaFoldDB" id="A0A917ZQI0"/>
<name>A0A917ZQI0_9ACTN</name>
<dbReference type="PROSITE" id="PS00107">
    <property type="entry name" value="PROTEIN_KINASE_ATP"/>
    <property type="match status" value="1"/>
</dbReference>
<dbReference type="PROSITE" id="PS50011">
    <property type="entry name" value="PROTEIN_KINASE_DOM"/>
    <property type="match status" value="1"/>
</dbReference>
<evidence type="ECO:0000256" key="6">
    <source>
        <dbReference type="SAM" id="MobiDB-lite"/>
    </source>
</evidence>
<dbReference type="SUPFAM" id="SSF56112">
    <property type="entry name" value="Protein kinase-like (PK-like)"/>
    <property type="match status" value="1"/>
</dbReference>
<reference evidence="8" key="2">
    <citation type="submission" date="2020-09" db="EMBL/GenBank/DDBJ databases">
        <authorList>
            <person name="Sun Q."/>
            <person name="Zhou Y."/>
        </authorList>
    </citation>
    <scope>NUCLEOTIDE SEQUENCE</scope>
    <source>
        <strain evidence="8">CGMCC 4.7201</strain>
    </source>
</reference>
<dbReference type="InterPro" id="IPR017441">
    <property type="entry name" value="Protein_kinase_ATP_BS"/>
</dbReference>
<dbReference type="InterPro" id="IPR018391">
    <property type="entry name" value="PQQ_b-propeller_rpt"/>
</dbReference>
<dbReference type="SMART" id="SM00564">
    <property type="entry name" value="PQQ"/>
    <property type="match status" value="5"/>
</dbReference>
<feature type="region of interest" description="Disordered" evidence="6">
    <location>
        <begin position="270"/>
        <end position="301"/>
    </location>
</feature>
<evidence type="ECO:0000256" key="1">
    <source>
        <dbReference type="ARBA" id="ARBA00022679"/>
    </source>
</evidence>
<accession>A0A917ZQI0</accession>